<protein>
    <submittedName>
        <fullName evidence="1">Uncharacterized protein</fullName>
    </submittedName>
</protein>
<accession>A0A8S1VD31</accession>
<dbReference type="AlphaFoldDB" id="A0A8S1VD31"/>
<sequence length="66" mass="7872">MSLYDLLILAHNLENITHLERVSSTLIYNDEQNFIQLTATLSYWQLLKVFILKRFNIILNCNIFIE</sequence>
<organism evidence="1 2">
    <name type="scientific">Paramecium octaurelia</name>
    <dbReference type="NCBI Taxonomy" id="43137"/>
    <lineage>
        <taxon>Eukaryota</taxon>
        <taxon>Sar</taxon>
        <taxon>Alveolata</taxon>
        <taxon>Ciliophora</taxon>
        <taxon>Intramacronucleata</taxon>
        <taxon>Oligohymenophorea</taxon>
        <taxon>Peniculida</taxon>
        <taxon>Parameciidae</taxon>
        <taxon>Paramecium</taxon>
    </lineage>
</organism>
<dbReference type="EMBL" id="CAJJDP010000060">
    <property type="protein sequence ID" value="CAD8172826.1"/>
    <property type="molecule type" value="Genomic_DNA"/>
</dbReference>
<comment type="caution">
    <text evidence="1">The sequence shown here is derived from an EMBL/GenBank/DDBJ whole genome shotgun (WGS) entry which is preliminary data.</text>
</comment>
<dbReference type="Proteomes" id="UP000683925">
    <property type="component" value="Unassembled WGS sequence"/>
</dbReference>
<name>A0A8S1VD31_PAROT</name>
<keyword evidence="2" id="KW-1185">Reference proteome</keyword>
<proteinExistence type="predicted"/>
<evidence type="ECO:0000313" key="1">
    <source>
        <dbReference type="EMBL" id="CAD8172826.1"/>
    </source>
</evidence>
<gene>
    <name evidence="1" type="ORF">POCTA_138.1.T0610002</name>
</gene>
<reference evidence="1" key="1">
    <citation type="submission" date="2021-01" db="EMBL/GenBank/DDBJ databases">
        <authorList>
            <consortium name="Genoscope - CEA"/>
            <person name="William W."/>
        </authorList>
    </citation>
    <scope>NUCLEOTIDE SEQUENCE</scope>
</reference>
<evidence type="ECO:0000313" key="2">
    <source>
        <dbReference type="Proteomes" id="UP000683925"/>
    </source>
</evidence>